<name>A0A192A7W7_9RALS</name>
<evidence type="ECO:0000313" key="1">
    <source>
        <dbReference type="EMBL" id="ANJ76479.1"/>
    </source>
</evidence>
<dbReference type="AlphaFoldDB" id="A0A192A7W7"/>
<protein>
    <submittedName>
        <fullName evidence="1">Uncharacterized protein</fullName>
    </submittedName>
</protein>
<gene>
    <name evidence="1" type="ORF">A9Y76_28225</name>
</gene>
<organism evidence="1 2">
    <name type="scientific">Ralstonia insidiosa</name>
    <dbReference type="NCBI Taxonomy" id="190721"/>
    <lineage>
        <taxon>Bacteria</taxon>
        <taxon>Pseudomonadati</taxon>
        <taxon>Pseudomonadota</taxon>
        <taxon>Betaproteobacteria</taxon>
        <taxon>Burkholderiales</taxon>
        <taxon>Burkholderiaceae</taxon>
        <taxon>Ralstonia</taxon>
    </lineage>
</organism>
<dbReference type="EMBL" id="CP016024">
    <property type="protein sequence ID" value="ANJ76479.1"/>
    <property type="molecule type" value="Genomic_DNA"/>
</dbReference>
<keyword evidence="1" id="KW-0614">Plasmid</keyword>
<accession>A0A192A7W7</accession>
<reference evidence="2" key="1">
    <citation type="submission" date="2016-06" db="EMBL/GenBank/DDBJ databases">
        <authorList>
            <person name="Xu Y."/>
            <person name="Nagy A."/>
            <person name="Yan X."/>
            <person name="Kim S.W."/>
            <person name="Haley B."/>
            <person name="Liu N.T."/>
            <person name="Nou X."/>
        </authorList>
    </citation>
    <scope>NUCLEOTIDE SEQUENCE [LARGE SCALE GENOMIC DNA]</scope>
    <source>
        <strain evidence="2">ATCC 49129</strain>
        <plasmid evidence="2">pri-1</plasmid>
    </source>
</reference>
<sequence length="186" mass="19816">MRLRPYDALSAALLHLYEEVRSENAKRAKRGAKLAYGTAVAAVDRVLFPDLLSTVIGLDEGCRVRVRSDVEFGSECHQNATRGRLGTVSAIGAHDDVEVWLDPVEGAAGCTFTYPRDALQPLIGLNGDVLRDPRTLRLADWQLKAMADALALNLGAENVSADVAARLLRAASGILNANPAAAPVGD</sequence>
<keyword evidence="2" id="KW-1185">Reference proteome</keyword>
<proteinExistence type="predicted"/>
<evidence type="ECO:0000313" key="2">
    <source>
        <dbReference type="Proteomes" id="UP000078572"/>
    </source>
</evidence>
<dbReference type="Proteomes" id="UP000078572">
    <property type="component" value="Plasmid pRI-1"/>
</dbReference>
<geneLocation type="plasmid" evidence="2">
    <name>pri-1</name>
</geneLocation>